<comment type="caution">
    <text evidence="1">The sequence shown here is derived from an EMBL/GenBank/DDBJ whole genome shotgun (WGS) entry which is preliminary data.</text>
</comment>
<dbReference type="PROSITE" id="PS51257">
    <property type="entry name" value="PROKAR_LIPOPROTEIN"/>
    <property type="match status" value="1"/>
</dbReference>
<name>A0A7V8U7V9_9SPHN</name>
<evidence type="ECO:0000313" key="2">
    <source>
        <dbReference type="Proteomes" id="UP000589292"/>
    </source>
</evidence>
<sequence>MRIAACALAFAGLVLLVGCGGWRDEGRPPRTDDAITVPPQASLVSVPVEADLGNLARAMERQVPRRLWSIDEKDQVCVASEKVDLGIAKVKTPKIKCRIVGEVTRGAISVAGSGQRIRLSIPITAVVRAEDIAGILKRETATARAMVHADIRMVIARDWTPRGTLDLSYSWTSEPHIEFLGQKIRFTREAERELAPIIARLERELPGELGRLELRRQIEKAWASAFTSVVLNERNPEVWMRITPRELQYGGYEIVQGRLRLKLGMRALTETYVGKKPRPRRPIALPPMQKLEADTGELAFFLPVFGDYRELQPVLLEALQKRARRPFVVPGLNPVDATFKAATIYGTSGGKIAVGLTFSAHERGSKTPTTGTVWMTGKPVNAEDSRRVGFEDFEVTGTTDMTGGDLILDMINAPGVAPMVAEMLAQNFERDYAELLGKIDAAIETKRTGDLIIHARVKRAKTGQLQAAGAGLYLPVWASGTASVTIQP</sequence>
<dbReference type="EMBL" id="VDES01000002">
    <property type="protein sequence ID" value="MBA1373971.1"/>
    <property type="molecule type" value="Genomic_DNA"/>
</dbReference>
<accession>A0A7V8U7V9</accession>
<keyword evidence="2" id="KW-1185">Reference proteome</keyword>
<dbReference type="RefSeq" id="WP_181266973.1">
    <property type="nucleotide sequence ID" value="NZ_BAAAGB010000001.1"/>
</dbReference>
<reference evidence="1 2" key="1">
    <citation type="journal article" date="1994" name="Int. J. Syst. Bacteriol.">
        <title>Phylogenetic positions of novel aerobic, bacteriochlorophyll a-containing bacteria and description of Roseococcus thiosulfatophilus gen. nov., sp. nov., Erythromicrobium ramosum gen. nov., sp. nov., and Erythrobacter litoralis sp. nov.</title>
        <authorList>
            <person name="Yurkov V."/>
            <person name="Stackebrandt E."/>
            <person name="Holmes A."/>
            <person name="Fuerst J.A."/>
            <person name="Hugenholtz P."/>
            <person name="Golecki J."/>
            <person name="Gad'on N."/>
            <person name="Gorlenko V.M."/>
            <person name="Kompantseva E.I."/>
            <person name="Drews G."/>
        </authorList>
    </citation>
    <scope>NUCLEOTIDE SEQUENCE [LARGE SCALE GENOMIC DNA]</scope>
    <source>
        <strain evidence="1 2">KR-99</strain>
    </source>
</reference>
<protein>
    <submittedName>
        <fullName evidence="1">DUF4403 family protein</fullName>
    </submittedName>
</protein>
<proteinExistence type="predicted"/>
<dbReference type="Proteomes" id="UP000589292">
    <property type="component" value="Unassembled WGS sequence"/>
</dbReference>
<dbReference type="InterPro" id="IPR025515">
    <property type="entry name" value="DUF4403"/>
</dbReference>
<dbReference type="AlphaFoldDB" id="A0A7V8U7V9"/>
<gene>
    <name evidence="1" type="ORF">FG486_06435</name>
</gene>
<organism evidence="1 2">
    <name type="scientific">Sphingomonas ursincola</name>
    <dbReference type="NCBI Taxonomy" id="56361"/>
    <lineage>
        <taxon>Bacteria</taxon>
        <taxon>Pseudomonadati</taxon>
        <taxon>Pseudomonadota</taxon>
        <taxon>Alphaproteobacteria</taxon>
        <taxon>Sphingomonadales</taxon>
        <taxon>Sphingomonadaceae</taxon>
        <taxon>Sphingomonas</taxon>
    </lineage>
</organism>
<dbReference type="Pfam" id="PF14356">
    <property type="entry name" value="DUF4403"/>
    <property type="match status" value="1"/>
</dbReference>
<evidence type="ECO:0000313" key="1">
    <source>
        <dbReference type="EMBL" id="MBA1373971.1"/>
    </source>
</evidence>